<reference evidence="1 2" key="1">
    <citation type="journal article" date="2004" name="Environ. Microbiol.">
        <title>Phylogeny-function analysis of (meta)genomic libraries: screening for expression of ribosomal RNA genes by large-insert library fluorescent in situ hybridization (LIL-FISH).</title>
        <authorList>
            <person name="Leveau J.H."/>
            <person name="Gerards S."/>
            <person name="de Boer W."/>
            <person name="van Veen J.A."/>
        </authorList>
    </citation>
    <scope>NUCLEOTIDE SEQUENCE [LARGE SCALE GENOMIC DNA]</scope>
    <source>
        <strain evidence="1 2">Ter331</strain>
    </source>
</reference>
<reference evidence="1 2" key="2">
    <citation type="journal article" date="2006" name="J. Microbiol. Methods">
        <title>Genomic flank-sequencing of plasposon insertion sites for rapid identification of functional genes.</title>
        <authorList>
            <person name="Leveau J.H."/>
            <person name="Gerards S."/>
            <person name="Fritsche K."/>
            <person name="Zondag G."/>
            <person name="van Veen J.A."/>
        </authorList>
    </citation>
    <scope>NUCLEOTIDE SEQUENCE [LARGE SCALE GENOMIC DNA]</scope>
    <source>
        <strain evidence="1 2">Ter331</strain>
    </source>
</reference>
<dbReference type="HOGENOM" id="CLU_084169_1_0_4"/>
<dbReference type="EMBL" id="CP002745">
    <property type="protein sequence ID" value="AEK61450.1"/>
    <property type="molecule type" value="Genomic_DNA"/>
</dbReference>
<reference evidence="2" key="6">
    <citation type="submission" date="2011-05" db="EMBL/GenBank/DDBJ databases">
        <title>Complete sequence of Collimonas fungivorans Ter331.</title>
        <authorList>
            <person name="Leveau J.H."/>
        </authorList>
    </citation>
    <scope>NUCLEOTIDE SEQUENCE [LARGE SCALE GENOMIC DNA]</scope>
    <source>
        <strain evidence="2">Ter331</strain>
    </source>
</reference>
<keyword evidence="2" id="KW-1185">Reference proteome</keyword>
<dbReference type="Proteomes" id="UP000008392">
    <property type="component" value="Chromosome"/>
</dbReference>
<evidence type="ECO:0000313" key="1">
    <source>
        <dbReference type="EMBL" id="AEK61450.1"/>
    </source>
</evidence>
<reference evidence="1 2" key="3">
    <citation type="journal article" date="2008" name="FEMS Microbiol. Ecol.">
        <title>Identification and characterization of genes underlying chitinolysis in Collimonas fungivorans Ter331.</title>
        <authorList>
            <person name="Fritsche K."/>
            <person name="de Boer W."/>
            <person name="Gerards S."/>
            <person name="van den Berg M."/>
            <person name="van Veen J.A."/>
            <person name="Leveau J.H."/>
        </authorList>
    </citation>
    <scope>NUCLEOTIDE SEQUENCE [LARGE SCALE GENOMIC DNA]</scope>
    <source>
        <strain evidence="1 2">Ter331</strain>
    </source>
</reference>
<proteinExistence type="predicted"/>
<accession>G0A8H7</accession>
<reference evidence="1 2" key="5">
    <citation type="journal article" date="2011" name="ISME J.">
        <title>Dual transcriptional profiling of a bacterial/fungal confrontation: Collimonas fungivorans versus Aspergillus niger.</title>
        <authorList>
            <person name="Mela F."/>
            <person name="Fritsche K."/>
            <person name="de Boer W."/>
            <person name="van Veen J.A."/>
            <person name="de Graaff L.H."/>
            <person name="van den Berg M."/>
            <person name="Leveau J.H."/>
        </authorList>
    </citation>
    <scope>NUCLEOTIDE SEQUENCE [LARGE SCALE GENOMIC DNA]</scope>
    <source>
        <strain evidence="1 2">Ter331</strain>
    </source>
</reference>
<name>G0A8H7_COLFT</name>
<dbReference type="AlphaFoldDB" id="G0A8H7"/>
<protein>
    <recommendedName>
        <fullName evidence="3">DUF2589 domain-containing protein</fullName>
    </recommendedName>
</protein>
<reference evidence="1 2" key="4">
    <citation type="journal article" date="2010" name="Environ. Microbiol.">
        <title>The bacterial genus Collimonas: mycophagy, weathering and other adaptive solutions to life in oligotrophic soil environments.</title>
        <authorList>
            <person name="Leveau J.H."/>
            <person name="Uroz S."/>
            <person name="de Boer W."/>
        </authorList>
    </citation>
    <scope>NUCLEOTIDE SEQUENCE [LARGE SCALE GENOMIC DNA]</scope>
    <source>
        <strain evidence="1 2">Ter331</strain>
    </source>
</reference>
<sequence>MRDSAPCGTCAAWLFPTRLGHFSRSKTMSEIIDMASQFKGLPMGDLIGSPLTAACDAQIKLANATANFIKYIGFLPPAASDPNGVGATRTAHFAFTRPIADPTDATKTIEESVSLDVPLLAIVKVPALSITKVDITFDMEVKSSFASKESTDASAKMSADMKFGWGMFSATVHVEGSVATHKENTRTSDNSAKYHVQVLAEDNGMPEGLARVLDILQSSIQPKSNGTKPVITQ</sequence>
<dbReference type="STRING" id="1005048.CFU_1618"/>
<evidence type="ECO:0008006" key="3">
    <source>
        <dbReference type="Google" id="ProtNLM"/>
    </source>
</evidence>
<dbReference type="InterPro" id="IPR024510">
    <property type="entry name" value="DUF2589"/>
</dbReference>
<organism evidence="1 2">
    <name type="scientific">Collimonas fungivorans (strain Ter331)</name>
    <dbReference type="NCBI Taxonomy" id="1005048"/>
    <lineage>
        <taxon>Bacteria</taxon>
        <taxon>Pseudomonadati</taxon>
        <taxon>Pseudomonadota</taxon>
        <taxon>Betaproteobacteria</taxon>
        <taxon>Burkholderiales</taxon>
        <taxon>Oxalobacteraceae</taxon>
        <taxon>Collimonas</taxon>
    </lineage>
</organism>
<dbReference type="Pfam" id="PF11655">
    <property type="entry name" value="DUF2589"/>
    <property type="match status" value="1"/>
</dbReference>
<dbReference type="eggNOG" id="ENOG502Z835">
    <property type="taxonomic scope" value="Bacteria"/>
</dbReference>
<gene>
    <name evidence="1" type="ordered locus">CFU_1618</name>
</gene>
<evidence type="ECO:0000313" key="2">
    <source>
        <dbReference type="Proteomes" id="UP000008392"/>
    </source>
</evidence>
<dbReference type="KEGG" id="cfu:CFU_1618"/>